<dbReference type="EMBL" id="QKNX01000006">
    <property type="protein sequence ID" value="TKR24911.1"/>
    <property type="molecule type" value="Genomic_DNA"/>
</dbReference>
<reference evidence="2 3" key="1">
    <citation type="submission" date="2019-04" db="EMBL/GenBank/DDBJ databases">
        <title>Natronomonas sp. F20-122 a newhaloarchaeon isolated from a saline saltern of Isla Bacuta, Huelva, Spain.</title>
        <authorList>
            <person name="Duran-Viseras A."/>
            <person name="Sanchez-Porro C."/>
            <person name="Ventosa A."/>
        </authorList>
    </citation>
    <scope>NUCLEOTIDE SEQUENCE [LARGE SCALE GENOMIC DNA]</scope>
    <source>
        <strain evidence="2 3">F20-122</strain>
    </source>
</reference>
<keyword evidence="1" id="KW-1133">Transmembrane helix</keyword>
<name>A0A4U5J9K1_9EURY</name>
<organism evidence="2 3">
    <name type="scientific">Natronomonas salsuginis</name>
    <dbReference type="NCBI Taxonomy" id="2217661"/>
    <lineage>
        <taxon>Archaea</taxon>
        <taxon>Methanobacteriati</taxon>
        <taxon>Methanobacteriota</taxon>
        <taxon>Stenosarchaea group</taxon>
        <taxon>Halobacteria</taxon>
        <taxon>Halobacteriales</taxon>
        <taxon>Natronomonadaceae</taxon>
        <taxon>Natronomonas</taxon>
    </lineage>
</organism>
<dbReference type="OrthoDB" id="228287at2157"/>
<evidence type="ECO:0000313" key="3">
    <source>
        <dbReference type="Proteomes" id="UP000308037"/>
    </source>
</evidence>
<proteinExistence type="predicted"/>
<dbReference type="AlphaFoldDB" id="A0A4U5J9K1"/>
<feature type="transmembrane region" description="Helical" evidence="1">
    <location>
        <begin position="53"/>
        <end position="70"/>
    </location>
</feature>
<evidence type="ECO:0000313" key="2">
    <source>
        <dbReference type="EMBL" id="TKR24911.1"/>
    </source>
</evidence>
<comment type="caution">
    <text evidence="2">The sequence shown here is derived from an EMBL/GenBank/DDBJ whole genome shotgun (WGS) entry which is preliminary data.</text>
</comment>
<accession>A0A4U5J9K1</accession>
<evidence type="ECO:0000256" key="1">
    <source>
        <dbReference type="SAM" id="Phobius"/>
    </source>
</evidence>
<dbReference type="RefSeq" id="WP_137277333.1">
    <property type="nucleotide sequence ID" value="NZ_QKNX01000006.1"/>
</dbReference>
<keyword evidence="1" id="KW-0812">Transmembrane</keyword>
<protein>
    <submittedName>
        <fullName evidence="2">Uncharacterized protein</fullName>
    </submittedName>
</protein>
<gene>
    <name evidence="2" type="ORF">DM868_13350</name>
</gene>
<keyword evidence="1" id="KW-0472">Membrane</keyword>
<keyword evidence="3" id="KW-1185">Reference proteome</keyword>
<dbReference type="Proteomes" id="UP000308037">
    <property type="component" value="Unassembled WGS sequence"/>
</dbReference>
<feature type="transmembrane region" description="Helical" evidence="1">
    <location>
        <begin position="12"/>
        <end position="33"/>
    </location>
</feature>
<sequence length="73" mass="7938">MPVKERLNSEKDVLTQLTGVTGIGWTTSILGYLGTLIGYGNNLVLRLGDPRSLLYLGIGFFLATLGLDRLRDA</sequence>